<dbReference type="AlphaFoldDB" id="A0A4R2K4U5"/>
<dbReference type="RefSeq" id="WP_132038999.1">
    <property type="nucleotide sequence ID" value="NZ_SLWU01000003.1"/>
</dbReference>
<evidence type="ECO:0000313" key="1">
    <source>
        <dbReference type="EMBL" id="TCO68221.1"/>
    </source>
</evidence>
<gene>
    <name evidence="1" type="ORF">EV203_103118</name>
</gene>
<protein>
    <submittedName>
        <fullName evidence="1">Uncharacterized protein</fullName>
    </submittedName>
</protein>
<reference evidence="1 2" key="1">
    <citation type="submission" date="2019-03" db="EMBL/GenBank/DDBJ databases">
        <title>Genomic Encyclopedia of Type Strains, Phase IV (KMG-IV): sequencing the most valuable type-strain genomes for metagenomic binning, comparative biology and taxonomic classification.</title>
        <authorList>
            <person name="Goeker M."/>
        </authorList>
    </citation>
    <scope>NUCLEOTIDE SEQUENCE [LARGE SCALE GENOMIC DNA]</scope>
    <source>
        <strain evidence="1 2">DSM 13054</strain>
    </source>
</reference>
<proteinExistence type="predicted"/>
<organism evidence="1 2">
    <name type="scientific">Caldanaerobacter subterraneus</name>
    <dbReference type="NCBI Taxonomy" id="911092"/>
    <lineage>
        <taxon>Bacteria</taxon>
        <taxon>Bacillati</taxon>
        <taxon>Bacillota</taxon>
        <taxon>Clostridia</taxon>
        <taxon>Thermoanaerobacterales</taxon>
        <taxon>Thermoanaerobacteraceae</taxon>
        <taxon>Caldanaerobacter</taxon>
    </lineage>
</organism>
<dbReference type="EMBL" id="SLWU01000003">
    <property type="protein sequence ID" value="TCO68221.1"/>
    <property type="molecule type" value="Genomic_DNA"/>
</dbReference>
<comment type="caution">
    <text evidence="1">The sequence shown here is derived from an EMBL/GenBank/DDBJ whole genome shotgun (WGS) entry which is preliminary data.</text>
</comment>
<dbReference type="Proteomes" id="UP000294886">
    <property type="component" value="Unassembled WGS sequence"/>
</dbReference>
<sequence>MDKRIIDIVHDIHLSSSEKWEKVIEMFKNQEHINVPLIEFLGKRFEVPEDEIVDTSARKSSKQKQWRF</sequence>
<evidence type="ECO:0000313" key="2">
    <source>
        <dbReference type="Proteomes" id="UP000294886"/>
    </source>
</evidence>
<name>A0A4R2K4U5_9THEO</name>
<accession>A0A4R2K4U5</accession>